<dbReference type="Proteomes" id="UP000224567">
    <property type="component" value="Unassembled WGS sequence"/>
</dbReference>
<reference evidence="1 2" key="1">
    <citation type="journal article" date="2017" name="Genome Biol.">
        <title>New reference genome sequences of hot pepper reveal the massive evolution of plant disease-resistance genes by retroduplication.</title>
        <authorList>
            <person name="Kim S."/>
            <person name="Park J."/>
            <person name="Yeom S.I."/>
            <person name="Kim Y.M."/>
            <person name="Seo E."/>
            <person name="Kim K.T."/>
            <person name="Kim M.S."/>
            <person name="Lee J.M."/>
            <person name="Cheong K."/>
            <person name="Shin H.S."/>
            <person name="Kim S.B."/>
            <person name="Han K."/>
            <person name="Lee J."/>
            <person name="Park M."/>
            <person name="Lee H.A."/>
            <person name="Lee H.Y."/>
            <person name="Lee Y."/>
            <person name="Oh S."/>
            <person name="Lee J.H."/>
            <person name="Choi E."/>
            <person name="Choi E."/>
            <person name="Lee S.E."/>
            <person name="Jeon J."/>
            <person name="Kim H."/>
            <person name="Choi G."/>
            <person name="Song H."/>
            <person name="Lee J."/>
            <person name="Lee S.C."/>
            <person name="Kwon J.K."/>
            <person name="Lee H.Y."/>
            <person name="Koo N."/>
            <person name="Hong Y."/>
            <person name="Kim R.W."/>
            <person name="Kang W.H."/>
            <person name="Huh J.H."/>
            <person name="Kang B.C."/>
            <person name="Yang T.J."/>
            <person name="Lee Y.H."/>
            <person name="Bennetzen J.L."/>
            <person name="Choi D."/>
        </authorList>
    </citation>
    <scope>NUCLEOTIDE SEQUENCE [LARGE SCALE GENOMIC DNA]</scope>
    <source>
        <strain evidence="2">cv. PBC81</strain>
    </source>
</reference>
<dbReference type="PANTHER" id="PTHR32278">
    <property type="entry name" value="F-BOX DOMAIN-CONTAINING PROTEIN"/>
    <property type="match status" value="1"/>
</dbReference>
<dbReference type="EMBL" id="MLFT02000002">
    <property type="protein sequence ID" value="PHT54774.1"/>
    <property type="molecule type" value="Genomic_DNA"/>
</dbReference>
<comment type="caution">
    <text evidence="1">The sequence shown here is derived from an EMBL/GenBank/DDBJ whole genome shotgun (WGS) entry which is preliminary data.</text>
</comment>
<reference evidence="2" key="2">
    <citation type="journal article" date="2017" name="J. Anim. Genet.">
        <title>Multiple reference genome sequences of hot pepper reveal the massive evolution of plant disease resistance genes by retroduplication.</title>
        <authorList>
            <person name="Kim S."/>
            <person name="Park J."/>
            <person name="Yeom S.-I."/>
            <person name="Kim Y.-M."/>
            <person name="Seo E."/>
            <person name="Kim K.-T."/>
            <person name="Kim M.-S."/>
            <person name="Lee J.M."/>
            <person name="Cheong K."/>
            <person name="Shin H.-S."/>
            <person name="Kim S.-B."/>
            <person name="Han K."/>
            <person name="Lee J."/>
            <person name="Park M."/>
            <person name="Lee H.-A."/>
            <person name="Lee H.-Y."/>
            <person name="Lee Y."/>
            <person name="Oh S."/>
            <person name="Lee J.H."/>
            <person name="Choi E."/>
            <person name="Choi E."/>
            <person name="Lee S.E."/>
            <person name="Jeon J."/>
            <person name="Kim H."/>
            <person name="Choi G."/>
            <person name="Song H."/>
            <person name="Lee J."/>
            <person name="Lee S.-C."/>
            <person name="Kwon J.-K."/>
            <person name="Lee H.-Y."/>
            <person name="Koo N."/>
            <person name="Hong Y."/>
            <person name="Kim R.W."/>
            <person name="Kang W.-H."/>
            <person name="Huh J.H."/>
            <person name="Kang B.-C."/>
            <person name="Yang T.-J."/>
            <person name="Lee Y.-H."/>
            <person name="Bennetzen J.L."/>
            <person name="Choi D."/>
        </authorList>
    </citation>
    <scope>NUCLEOTIDE SEQUENCE [LARGE SCALE GENOMIC DNA]</scope>
    <source>
        <strain evidence="2">cv. PBC81</strain>
    </source>
</reference>
<evidence type="ECO:0000313" key="1">
    <source>
        <dbReference type="EMBL" id="PHT54774.1"/>
    </source>
</evidence>
<dbReference type="InterPro" id="IPR025886">
    <property type="entry name" value="PP2-like"/>
</dbReference>
<dbReference type="PANTHER" id="PTHR32278:SF55">
    <property type="entry name" value="PROTEIN PHLOEM PROTEIN 2-LIKE A9-LIKE"/>
    <property type="match status" value="1"/>
</dbReference>
<dbReference type="AlphaFoldDB" id="A0A2G2XB90"/>
<dbReference type="STRING" id="33114.A0A2G2XB90"/>
<dbReference type="OrthoDB" id="2107747at2759"/>
<dbReference type="Pfam" id="PF14299">
    <property type="entry name" value="PP2"/>
    <property type="match status" value="1"/>
</dbReference>
<name>A0A2G2XB90_CAPBA</name>
<evidence type="ECO:0008006" key="3">
    <source>
        <dbReference type="Google" id="ProtNLM"/>
    </source>
</evidence>
<gene>
    <name evidence="1" type="ORF">CQW23_03260</name>
</gene>
<keyword evidence="2" id="KW-1185">Reference proteome</keyword>
<sequence>MDLNSHYEGTHAFDLADHGFTIYPAALNIIWGKDGRYWKLPKEKDQAELVQVSWLEVTGCCDKVKPNTTYEVEFELKLTPDAFGFNELPLYFMVKWGSKNKWKKIYLTKEAIDESTGTYCVPNNLTIDTAGSESDKKLCFGLYEVWSGKWKGGLIIKKGMPKYAKYLRDVVANKVHWLLTNNMALVNILWRNHKMEEATWKDEKEMNSKYSFMFSTPEIYAEGMNDLCGKELKYPGF</sequence>
<proteinExistence type="predicted"/>
<organism evidence="1 2">
    <name type="scientific">Capsicum baccatum</name>
    <name type="common">Peruvian pepper</name>
    <dbReference type="NCBI Taxonomy" id="33114"/>
    <lineage>
        <taxon>Eukaryota</taxon>
        <taxon>Viridiplantae</taxon>
        <taxon>Streptophyta</taxon>
        <taxon>Embryophyta</taxon>
        <taxon>Tracheophyta</taxon>
        <taxon>Spermatophyta</taxon>
        <taxon>Magnoliopsida</taxon>
        <taxon>eudicotyledons</taxon>
        <taxon>Gunneridae</taxon>
        <taxon>Pentapetalae</taxon>
        <taxon>asterids</taxon>
        <taxon>lamiids</taxon>
        <taxon>Solanales</taxon>
        <taxon>Solanaceae</taxon>
        <taxon>Solanoideae</taxon>
        <taxon>Capsiceae</taxon>
        <taxon>Capsicum</taxon>
    </lineage>
</organism>
<accession>A0A2G2XB90</accession>
<evidence type="ECO:0000313" key="2">
    <source>
        <dbReference type="Proteomes" id="UP000224567"/>
    </source>
</evidence>
<protein>
    <recommendedName>
        <fullName evidence="3">Protein PHLOEM PROTEIN 2-LIKE A9</fullName>
    </recommendedName>
</protein>